<dbReference type="PANTHER" id="PTHR23502">
    <property type="entry name" value="MAJOR FACILITATOR SUPERFAMILY"/>
    <property type="match status" value="1"/>
</dbReference>
<evidence type="ECO:0000256" key="3">
    <source>
        <dbReference type="ARBA" id="ARBA00022989"/>
    </source>
</evidence>
<evidence type="ECO:0000256" key="2">
    <source>
        <dbReference type="ARBA" id="ARBA00022692"/>
    </source>
</evidence>
<protein>
    <submittedName>
        <fullName evidence="8">Major facilitator superfamily transporter</fullName>
    </submittedName>
</protein>
<feature type="transmembrane region" description="Helical" evidence="6">
    <location>
        <begin position="201"/>
        <end position="219"/>
    </location>
</feature>
<dbReference type="STRING" id="1209926.A0A1G4B6Z5"/>
<feature type="transmembrane region" description="Helical" evidence="6">
    <location>
        <begin position="500"/>
        <end position="520"/>
    </location>
</feature>
<dbReference type="Pfam" id="PF07690">
    <property type="entry name" value="MFS_1"/>
    <property type="match status" value="1"/>
</dbReference>
<dbReference type="InterPro" id="IPR011701">
    <property type="entry name" value="MFS"/>
</dbReference>
<feature type="transmembrane region" description="Helical" evidence="6">
    <location>
        <begin position="392"/>
        <end position="414"/>
    </location>
</feature>
<keyword evidence="3 6" id="KW-1133">Transmembrane helix</keyword>
<feature type="transmembrane region" description="Helical" evidence="6">
    <location>
        <begin position="541"/>
        <end position="560"/>
    </location>
</feature>
<evidence type="ECO:0000259" key="7">
    <source>
        <dbReference type="PROSITE" id="PS50850"/>
    </source>
</evidence>
<proteinExistence type="predicted"/>
<feature type="transmembrane region" description="Helical" evidence="6">
    <location>
        <begin position="161"/>
        <end position="181"/>
    </location>
</feature>
<gene>
    <name evidence="8" type="ORF">CORC01_07474</name>
</gene>
<dbReference type="GO" id="GO:0005886">
    <property type="term" value="C:plasma membrane"/>
    <property type="evidence" value="ECO:0007669"/>
    <property type="project" value="TreeGrafter"/>
</dbReference>
<dbReference type="PROSITE" id="PS50850">
    <property type="entry name" value="MFS"/>
    <property type="match status" value="1"/>
</dbReference>
<evidence type="ECO:0000256" key="4">
    <source>
        <dbReference type="ARBA" id="ARBA00023136"/>
    </source>
</evidence>
<dbReference type="OrthoDB" id="3365399at2759"/>
<feature type="transmembrane region" description="Helical" evidence="6">
    <location>
        <begin position="284"/>
        <end position="306"/>
    </location>
</feature>
<comment type="subcellular location">
    <subcellularLocation>
        <location evidence="1">Membrane</location>
        <topology evidence="1">Multi-pass membrane protein</topology>
    </subcellularLocation>
</comment>
<comment type="caution">
    <text evidence="8">The sequence shown here is derived from an EMBL/GenBank/DDBJ whole genome shotgun (WGS) entry which is preliminary data.</text>
</comment>
<dbReference type="AlphaFoldDB" id="A0A1G4B6Z5"/>
<evidence type="ECO:0000256" key="1">
    <source>
        <dbReference type="ARBA" id="ARBA00004141"/>
    </source>
</evidence>
<feature type="transmembrane region" description="Helical" evidence="6">
    <location>
        <begin position="255"/>
        <end position="272"/>
    </location>
</feature>
<dbReference type="Gene3D" id="1.20.1250.20">
    <property type="entry name" value="MFS general substrate transporter like domains"/>
    <property type="match status" value="1"/>
</dbReference>
<dbReference type="GeneID" id="34560620"/>
<dbReference type="PANTHER" id="PTHR23502:SF12">
    <property type="entry name" value="MULTIDRUG TRANSPORTER, PUTATIVE (AFU_ORTHOLOGUE AFUA_1G06440)-RELATED"/>
    <property type="match status" value="1"/>
</dbReference>
<dbReference type="InterPro" id="IPR020846">
    <property type="entry name" value="MFS_dom"/>
</dbReference>
<keyword evidence="2 6" id="KW-0812">Transmembrane</keyword>
<dbReference type="InterPro" id="IPR036259">
    <property type="entry name" value="MFS_trans_sf"/>
</dbReference>
<accession>A0A1G4B6Z5</accession>
<feature type="transmembrane region" description="Helical" evidence="6">
    <location>
        <begin position="231"/>
        <end position="249"/>
    </location>
</feature>
<dbReference type="GO" id="GO:0022857">
    <property type="term" value="F:transmembrane transporter activity"/>
    <property type="evidence" value="ECO:0007669"/>
    <property type="project" value="InterPro"/>
</dbReference>
<feature type="transmembrane region" description="Helical" evidence="6">
    <location>
        <begin position="318"/>
        <end position="338"/>
    </location>
</feature>
<evidence type="ECO:0000313" key="8">
    <source>
        <dbReference type="EMBL" id="OHE97220.1"/>
    </source>
</evidence>
<feature type="domain" description="Major facilitator superfamily (MFS) profile" evidence="7">
    <location>
        <begin position="163"/>
        <end position="590"/>
    </location>
</feature>
<dbReference type="EMBL" id="MJBS01000060">
    <property type="protein sequence ID" value="OHE97220.1"/>
    <property type="molecule type" value="Genomic_DNA"/>
</dbReference>
<organism evidence="8 9">
    <name type="scientific">Colletotrichum orchidophilum</name>
    <dbReference type="NCBI Taxonomy" id="1209926"/>
    <lineage>
        <taxon>Eukaryota</taxon>
        <taxon>Fungi</taxon>
        <taxon>Dikarya</taxon>
        <taxon>Ascomycota</taxon>
        <taxon>Pezizomycotina</taxon>
        <taxon>Sordariomycetes</taxon>
        <taxon>Hypocreomycetidae</taxon>
        <taxon>Glomerellales</taxon>
        <taxon>Glomerellaceae</taxon>
        <taxon>Colletotrichum</taxon>
    </lineage>
</organism>
<keyword evidence="4 6" id="KW-0472">Membrane</keyword>
<feature type="transmembrane region" description="Helical" evidence="6">
    <location>
        <begin position="426"/>
        <end position="450"/>
    </location>
</feature>
<dbReference type="SUPFAM" id="SSF103473">
    <property type="entry name" value="MFS general substrate transporter"/>
    <property type="match status" value="1"/>
</dbReference>
<keyword evidence="9" id="KW-1185">Reference proteome</keyword>
<sequence length="610" mass="67326">MSDSLQVPDPARLQFHLPGGQKQTRFAPLPPRPAAAAAGRHSFINARSSWMRRSQRFQPLGLEPPPSNRFSRLPRLSRLSYYPVANEYIEGVFNEKTALPPRWSFYVPDFDFDVKDFEKYEKQPENEDGEEGPPTALKAFRVDFWDGDPDDPKNWSTAYRVLVVAMFALTTLATGIYSTAYSSGITQMSQELNVTNPSLPLLGISLYLVGLALGALIMAPLSETFGRRPMYIGGLTAFLGLIPLAALATNFTMVIVARFLGAVAGSVMLSNVGGSIMDITNPKYLPLAMSVYSFGPLNGPVLGPLMGGFLVEAFGWRSLNWMSLISTAVGALFIMTVPETYRPTLLRKKAANKRQEEGDHRYWSDFDDTVPIFRRIRTAVSRPFILSFTEPVLMFWNMYISVIYAIVQLAYVAFPIVYTNERGWSVAISGLAFLGVFVGIALVLATEPLLRKLVNRQPKNPDTGQQEPEAVVLLICIGAVLEPVGQLAFALTSLPVDIPFYWSVLSGVPFGYGFGLVFIYGTSYISKVFGMYATSASAGNLVFRSILGAVLVLVGKSMYAALTPRIAGITVGVAEVVLMPVPFIFYKWGKKIRQRSKLIQTLEEQAKKMS</sequence>
<feature type="region of interest" description="Disordered" evidence="5">
    <location>
        <begin position="1"/>
        <end position="21"/>
    </location>
</feature>
<name>A0A1G4B6Z5_9PEZI</name>
<dbReference type="Proteomes" id="UP000176998">
    <property type="component" value="Unassembled WGS sequence"/>
</dbReference>
<dbReference type="RefSeq" id="XP_022474375.1">
    <property type="nucleotide sequence ID" value="XM_022619110.1"/>
</dbReference>
<evidence type="ECO:0000256" key="6">
    <source>
        <dbReference type="SAM" id="Phobius"/>
    </source>
</evidence>
<evidence type="ECO:0000313" key="9">
    <source>
        <dbReference type="Proteomes" id="UP000176998"/>
    </source>
</evidence>
<evidence type="ECO:0000256" key="5">
    <source>
        <dbReference type="SAM" id="MobiDB-lite"/>
    </source>
</evidence>
<reference evidence="8 9" key="1">
    <citation type="submission" date="2016-09" db="EMBL/GenBank/DDBJ databases">
        <authorList>
            <person name="Capua I."/>
            <person name="De Benedictis P."/>
            <person name="Joannis T."/>
            <person name="Lombin L.H."/>
            <person name="Cattoli G."/>
        </authorList>
    </citation>
    <scope>NUCLEOTIDE SEQUENCE [LARGE SCALE GENOMIC DNA]</scope>
    <source>
        <strain evidence="8 9">IMI 309357</strain>
    </source>
</reference>
<feature type="transmembrane region" description="Helical" evidence="6">
    <location>
        <begin position="566"/>
        <end position="586"/>
    </location>
</feature>